<protein>
    <submittedName>
        <fullName evidence="2">Transposase</fullName>
    </submittedName>
</protein>
<dbReference type="SUPFAM" id="SSF46689">
    <property type="entry name" value="Homeodomain-like"/>
    <property type="match status" value="1"/>
</dbReference>
<gene>
    <name evidence="2" type="ORF">SAMN05421819_1149</name>
</gene>
<feature type="coiled-coil region" evidence="1">
    <location>
        <begin position="54"/>
        <end position="81"/>
    </location>
</feature>
<dbReference type="GO" id="GO:0003677">
    <property type="term" value="F:DNA binding"/>
    <property type="evidence" value="ECO:0007669"/>
    <property type="project" value="InterPro"/>
</dbReference>
<dbReference type="GO" id="GO:0004803">
    <property type="term" value="F:transposase activity"/>
    <property type="evidence" value="ECO:0007669"/>
    <property type="project" value="InterPro"/>
</dbReference>
<dbReference type="EMBL" id="FNVA01000001">
    <property type="protein sequence ID" value="SEF77555.1"/>
    <property type="molecule type" value="Genomic_DNA"/>
</dbReference>
<dbReference type="Proteomes" id="UP000236728">
    <property type="component" value="Unassembled WGS sequence"/>
</dbReference>
<proteinExistence type="predicted"/>
<dbReference type="PANTHER" id="PTHR33609">
    <property type="entry name" value="LOW CALCIUM RESPONSE LOCUS PROTEIN S"/>
    <property type="match status" value="1"/>
</dbReference>
<evidence type="ECO:0000313" key="2">
    <source>
        <dbReference type="EMBL" id="SEF77555.1"/>
    </source>
</evidence>
<dbReference type="PANTHER" id="PTHR33609:SF1">
    <property type="entry name" value="TRANSPOSASE"/>
    <property type="match status" value="1"/>
</dbReference>
<organism evidence="2 3">
    <name type="scientific">Bryocella elongata</name>
    <dbReference type="NCBI Taxonomy" id="863522"/>
    <lineage>
        <taxon>Bacteria</taxon>
        <taxon>Pseudomonadati</taxon>
        <taxon>Acidobacteriota</taxon>
        <taxon>Terriglobia</taxon>
        <taxon>Terriglobales</taxon>
        <taxon>Acidobacteriaceae</taxon>
        <taxon>Bryocella</taxon>
    </lineage>
</organism>
<keyword evidence="1" id="KW-0175">Coiled coil</keyword>
<name>A0A1H5UR55_9BACT</name>
<keyword evidence="3" id="KW-1185">Reference proteome</keyword>
<evidence type="ECO:0000313" key="3">
    <source>
        <dbReference type="Proteomes" id="UP000236728"/>
    </source>
</evidence>
<dbReference type="Pfam" id="PF01527">
    <property type="entry name" value="HTH_Tnp_1"/>
    <property type="match status" value="1"/>
</dbReference>
<reference evidence="2 3" key="1">
    <citation type="submission" date="2016-10" db="EMBL/GenBank/DDBJ databases">
        <authorList>
            <person name="de Groot N.N."/>
        </authorList>
    </citation>
    <scope>NUCLEOTIDE SEQUENCE [LARGE SCALE GENOMIC DNA]</scope>
    <source>
        <strain evidence="2 3">DSM 22489</strain>
    </source>
</reference>
<dbReference type="AlphaFoldDB" id="A0A1H5UR55"/>
<evidence type="ECO:0000256" key="1">
    <source>
        <dbReference type="SAM" id="Coils"/>
    </source>
</evidence>
<dbReference type="InterPro" id="IPR052546">
    <property type="entry name" value="Transposase_8_domain"/>
</dbReference>
<dbReference type="InterPro" id="IPR002514">
    <property type="entry name" value="Transposase_8"/>
</dbReference>
<dbReference type="InterPro" id="IPR009057">
    <property type="entry name" value="Homeodomain-like_sf"/>
</dbReference>
<dbReference type="GO" id="GO:0006313">
    <property type="term" value="P:DNA transposition"/>
    <property type="evidence" value="ECO:0007669"/>
    <property type="project" value="InterPro"/>
</dbReference>
<sequence>MGRGKKYQPEQVVNLLRQIEVAVANGKTTAQASKEAGIVEQTYFRWRKEYGGLQVDQAKRLKELEQENSKLKRLVANLSLDNLVLKDFASGNF</sequence>
<accession>A0A1H5UR55</accession>